<dbReference type="AlphaFoldDB" id="A0A0C7F6E2"/>
<dbReference type="Proteomes" id="UP000077826">
    <property type="component" value="Unassembled WGS sequence"/>
</dbReference>
<dbReference type="EMBL" id="FLDK01000001">
    <property type="protein sequence ID" value="SBG83127.1"/>
    <property type="molecule type" value="Genomic_DNA"/>
</dbReference>
<organism evidence="2 4">
    <name type="scientific">Klebsiella pneumoniae</name>
    <dbReference type="NCBI Taxonomy" id="573"/>
    <lineage>
        <taxon>Bacteria</taxon>
        <taxon>Pseudomonadati</taxon>
        <taxon>Pseudomonadota</taxon>
        <taxon>Gammaproteobacteria</taxon>
        <taxon>Enterobacterales</taxon>
        <taxon>Enterobacteriaceae</taxon>
        <taxon>Klebsiella/Raoultella group</taxon>
        <taxon>Klebsiella</taxon>
        <taxon>Klebsiella pneumoniae complex</taxon>
    </lineage>
</organism>
<gene>
    <name evidence="1" type="ORF">SAMEA2273558_00027</name>
    <name evidence="2" type="ORF">SAMEA4364603_05194</name>
</gene>
<evidence type="ECO:0008006" key="5">
    <source>
        <dbReference type="Google" id="ProtNLM"/>
    </source>
</evidence>
<evidence type="ECO:0000313" key="3">
    <source>
        <dbReference type="Proteomes" id="UP000077826"/>
    </source>
</evidence>
<dbReference type="RefSeq" id="WP_014228881.1">
    <property type="nucleotide sequence ID" value="NZ_CABWXW010000009.1"/>
</dbReference>
<evidence type="ECO:0000313" key="4">
    <source>
        <dbReference type="Proteomes" id="UP000252603"/>
    </source>
</evidence>
<proteinExistence type="predicted"/>
<dbReference type="Proteomes" id="UP000252603">
    <property type="component" value="Unassembled WGS sequence"/>
</dbReference>
<protein>
    <recommendedName>
        <fullName evidence="5">Gifsy-1 prophage protein</fullName>
    </recommendedName>
</protein>
<reference evidence="2 4" key="1">
    <citation type="submission" date="2018-07" db="EMBL/GenBank/DDBJ databases">
        <authorList>
            <consortium name="Pathogen Informatics"/>
        </authorList>
    </citation>
    <scope>NUCLEOTIDE SEQUENCE [LARGE SCALE GENOMIC DNA]</scope>
    <source>
        <strain evidence="2 4">4300STDY6470422</strain>
        <strain evidence="1">K480</strain>
        <strain evidence="3">k480</strain>
    </source>
</reference>
<evidence type="ECO:0000313" key="2">
    <source>
        <dbReference type="EMBL" id="SSK61257.1"/>
    </source>
</evidence>
<evidence type="ECO:0000313" key="1">
    <source>
        <dbReference type="EMBL" id="SBG83127.1"/>
    </source>
</evidence>
<sequence length="40" mass="4636">MKDFARVPTGNQATRLNWFEVRLRQLCYLLAQKGNPEAEA</sequence>
<name>A0A0C7F6E2_KLEPN</name>
<dbReference type="EMBL" id="UFEU01000028">
    <property type="protein sequence ID" value="SSK61257.1"/>
    <property type="molecule type" value="Genomic_DNA"/>
</dbReference>
<accession>A0A0C7F6E2</accession>